<protein>
    <submittedName>
        <fullName evidence="1">Uncharacterized protein</fullName>
    </submittedName>
</protein>
<comment type="caution">
    <text evidence="1">The sequence shown here is derived from an EMBL/GenBank/DDBJ whole genome shotgun (WGS) entry which is preliminary data.</text>
</comment>
<gene>
    <name evidence="1" type="ORF">GCM10008018_45280</name>
</gene>
<dbReference type="EMBL" id="BMHE01000027">
    <property type="protein sequence ID" value="GFZ93791.1"/>
    <property type="molecule type" value="Genomic_DNA"/>
</dbReference>
<accession>A0ABQ1EYV5</accession>
<dbReference type="RefSeq" id="WP_189015260.1">
    <property type="nucleotide sequence ID" value="NZ_BMHE01000027.1"/>
</dbReference>
<sequence length="202" mass="23546">MEDKYQLKPFIINEFDRGNIRGANFPMLTTYGVRDYSESVHSTGLNYLTEIGRHIEGITSLSEFPVYPVNPQYSHRVTREVRPDSLWFEKETGKPLFIAEFERFENSKLKHNKLREKIENLLLAYHQLGGELRVILFVYWSYQGAIPNDIENYLRIFDEGYRMANGKHIPGLNSLHTKCLVFQAVASGSKESLTINQWIQVR</sequence>
<evidence type="ECO:0000313" key="1">
    <source>
        <dbReference type="EMBL" id="GFZ93791.1"/>
    </source>
</evidence>
<evidence type="ECO:0000313" key="2">
    <source>
        <dbReference type="Proteomes" id="UP000615455"/>
    </source>
</evidence>
<name>A0ABQ1EYV5_9BACL</name>
<reference evidence="2" key="1">
    <citation type="journal article" date="2019" name="Int. J. Syst. Evol. Microbiol.">
        <title>The Global Catalogue of Microorganisms (GCM) 10K type strain sequencing project: providing services to taxonomists for standard genome sequencing and annotation.</title>
        <authorList>
            <consortium name="The Broad Institute Genomics Platform"/>
            <consortium name="The Broad Institute Genome Sequencing Center for Infectious Disease"/>
            <person name="Wu L."/>
            <person name="Ma J."/>
        </authorList>
    </citation>
    <scope>NUCLEOTIDE SEQUENCE [LARGE SCALE GENOMIC DNA]</scope>
    <source>
        <strain evidence="2">CGMCC 1.15043</strain>
    </source>
</reference>
<keyword evidence="2" id="KW-1185">Reference proteome</keyword>
<dbReference type="Proteomes" id="UP000615455">
    <property type="component" value="Unassembled WGS sequence"/>
</dbReference>
<proteinExistence type="predicted"/>
<organism evidence="1 2">
    <name type="scientific">Paenibacillus marchantiophytorum</name>
    <dbReference type="NCBI Taxonomy" id="1619310"/>
    <lineage>
        <taxon>Bacteria</taxon>
        <taxon>Bacillati</taxon>
        <taxon>Bacillota</taxon>
        <taxon>Bacilli</taxon>
        <taxon>Bacillales</taxon>
        <taxon>Paenibacillaceae</taxon>
        <taxon>Paenibacillus</taxon>
    </lineage>
</organism>